<gene>
    <name evidence="1" type="ORF">EUS_06730</name>
</gene>
<dbReference type="KEGG" id="esu:EUS_06730"/>
<dbReference type="GO" id="GO:0006355">
    <property type="term" value="P:regulation of DNA-templated transcription"/>
    <property type="evidence" value="ECO:0007669"/>
    <property type="project" value="InterPro"/>
</dbReference>
<protein>
    <submittedName>
        <fullName evidence="1">Ribbon-helix-helix protein, copG family</fullName>
    </submittedName>
</protein>
<dbReference type="Pfam" id="PF21983">
    <property type="entry name" value="NikA-like"/>
    <property type="match status" value="1"/>
</dbReference>
<accession>D4JS70</accession>
<proteinExistence type="predicted"/>
<dbReference type="Gene3D" id="1.10.1220.10">
    <property type="entry name" value="Met repressor-like"/>
    <property type="match status" value="1"/>
</dbReference>
<dbReference type="HOGENOM" id="CLU_096411_6_1_9"/>
<dbReference type="EMBL" id="FP929044">
    <property type="protein sequence ID" value="CBK95939.1"/>
    <property type="molecule type" value="Genomic_DNA"/>
</dbReference>
<organism evidence="1 2">
    <name type="scientific">[Eubacterium] siraeum 70/3</name>
    <dbReference type="NCBI Taxonomy" id="657319"/>
    <lineage>
        <taxon>Bacteria</taxon>
        <taxon>Bacillati</taxon>
        <taxon>Bacillota</taxon>
        <taxon>Clostridia</taxon>
        <taxon>Eubacteriales</taxon>
        <taxon>Oscillospiraceae</taxon>
        <taxon>Oscillospiraceae incertae sedis</taxon>
    </lineage>
</organism>
<evidence type="ECO:0000313" key="2">
    <source>
        <dbReference type="Proteomes" id="UP000008803"/>
    </source>
</evidence>
<dbReference type="BioCyc" id="ESIR657319:G136K-575-MONOMER"/>
<dbReference type="AlphaFoldDB" id="D4JS70"/>
<dbReference type="InterPro" id="IPR013321">
    <property type="entry name" value="Arc_rbn_hlx_hlx"/>
</dbReference>
<sequence length="121" mass="14426">MTIIEKRTERIKFWLTDKELKQIDRKAKRLGMNRSEYIRHLIANCKLVHTPNIDYESYYKRLKYISDEINHHLIVLNQIGTLDEPRFNHLCEDAVKTAKELSDELTEKLDIEIEKSKVVKA</sequence>
<evidence type="ECO:0000313" key="1">
    <source>
        <dbReference type="EMBL" id="CBK95939.1"/>
    </source>
</evidence>
<reference evidence="1 2" key="2">
    <citation type="submission" date="2010-03" db="EMBL/GenBank/DDBJ databases">
        <authorList>
            <person name="Pajon A."/>
        </authorList>
    </citation>
    <scope>NUCLEOTIDE SEQUENCE [LARGE SCALE GENOMIC DNA]</scope>
    <source>
        <strain evidence="1 2">70/3</strain>
    </source>
</reference>
<name>D4JS70_9FIRM</name>
<dbReference type="InterPro" id="IPR053842">
    <property type="entry name" value="NikA-like"/>
</dbReference>
<dbReference type="PATRIC" id="fig|657319.3.peg.926"/>
<dbReference type="CDD" id="cd22231">
    <property type="entry name" value="RHH_NikR_HicB-like"/>
    <property type="match status" value="1"/>
</dbReference>
<dbReference type="Proteomes" id="UP000008803">
    <property type="component" value="Chromosome"/>
</dbReference>
<reference evidence="1 2" key="1">
    <citation type="submission" date="2010-03" db="EMBL/GenBank/DDBJ databases">
        <title>The genome sequence of Eubacterium siraeum 70/3.</title>
        <authorList>
            <consortium name="metaHIT consortium -- http://www.metahit.eu/"/>
            <person name="Pajon A."/>
            <person name="Turner K."/>
            <person name="Parkhill J."/>
            <person name="Duncan S."/>
            <person name="Flint H."/>
        </authorList>
    </citation>
    <scope>NUCLEOTIDE SEQUENCE [LARGE SCALE GENOMIC DNA]</scope>
    <source>
        <strain evidence="1 2">70/3</strain>
    </source>
</reference>